<dbReference type="EnsemblPlants" id="Pp3c2_29400V3.2">
    <property type="protein sequence ID" value="PAC:32934604.CDS.1"/>
    <property type="gene ID" value="Pp3c2_29400"/>
</dbReference>
<dbReference type="InParanoid" id="A0A7I3Z931"/>
<proteinExistence type="predicted"/>
<reference evidence="1 2" key="1">
    <citation type="journal article" date="2008" name="Science">
        <title>The Physcomitrella genome reveals evolutionary insights into the conquest of land by plants.</title>
        <authorList>
            <person name="Rensing S."/>
            <person name="Lang D."/>
            <person name="Zimmer A."/>
            <person name="Terry A."/>
            <person name="Salamov A."/>
            <person name="Shapiro H."/>
            <person name="Nishiyama T."/>
            <person name="Perroud P.-F."/>
            <person name="Lindquist E."/>
            <person name="Kamisugi Y."/>
            <person name="Tanahashi T."/>
            <person name="Sakakibara K."/>
            <person name="Fujita T."/>
            <person name="Oishi K."/>
            <person name="Shin-I T."/>
            <person name="Kuroki Y."/>
            <person name="Toyoda A."/>
            <person name="Suzuki Y."/>
            <person name="Hashimoto A."/>
            <person name="Yamaguchi K."/>
            <person name="Sugano A."/>
            <person name="Kohara Y."/>
            <person name="Fujiyama A."/>
            <person name="Anterola A."/>
            <person name="Aoki S."/>
            <person name="Ashton N."/>
            <person name="Barbazuk W.B."/>
            <person name="Barker E."/>
            <person name="Bennetzen J."/>
            <person name="Bezanilla M."/>
            <person name="Blankenship R."/>
            <person name="Cho S.H."/>
            <person name="Dutcher S."/>
            <person name="Estelle M."/>
            <person name="Fawcett J.A."/>
            <person name="Gundlach H."/>
            <person name="Hanada K."/>
            <person name="Heyl A."/>
            <person name="Hicks K.A."/>
            <person name="Hugh J."/>
            <person name="Lohr M."/>
            <person name="Mayer K."/>
            <person name="Melkozernov A."/>
            <person name="Murata T."/>
            <person name="Nelson D."/>
            <person name="Pils B."/>
            <person name="Prigge M."/>
            <person name="Reiss B."/>
            <person name="Renner T."/>
            <person name="Rombauts S."/>
            <person name="Rushton P."/>
            <person name="Sanderfoot A."/>
            <person name="Schween G."/>
            <person name="Shiu S.-H."/>
            <person name="Stueber K."/>
            <person name="Theodoulou F.L."/>
            <person name="Tu H."/>
            <person name="Van de Peer Y."/>
            <person name="Verrier P.J."/>
            <person name="Waters E."/>
            <person name="Wood A."/>
            <person name="Yang L."/>
            <person name="Cove D."/>
            <person name="Cuming A."/>
            <person name="Hasebe M."/>
            <person name="Lucas S."/>
            <person name="Mishler D.B."/>
            <person name="Reski R."/>
            <person name="Grigoriev I."/>
            <person name="Quatrano R.S."/>
            <person name="Boore J.L."/>
        </authorList>
    </citation>
    <scope>NUCLEOTIDE SEQUENCE [LARGE SCALE GENOMIC DNA]</scope>
    <source>
        <strain evidence="1 2">cv. Gransden 2004</strain>
    </source>
</reference>
<reference evidence="1" key="3">
    <citation type="submission" date="2020-12" db="UniProtKB">
        <authorList>
            <consortium name="EnsemblPlants"/>
        </authorList>
    </citation>
    <scope>IDENTIFICATION</scope>
</reference>
<accession>A0A7I3Z931</accession>
<dbReference type="Proteomes" id="UP000006727">
    <property type="component" value="Chromosome 2"/>
</dbReference>
<protein>
    <recommendedName>
        <fullName evidence="3">GAG-pre-integrase domain-containing protein</fullName>
    </recommendedName>
</protein>
<dbReference type="AlphaFoldDB" id="A0A7I3Z931"/>
<evidence type="ECO:0000313" key="2">
    <source>
        <dbReference type="Proteomes" id="UP000006727"/>
    </source>
</evidence>
<keyword evidence="2" id="KW-1185">Reference proteome</keyword>
<dbReference type="EMBL" id="ABEU02000002">
    <property type="status" value="NOT_ANNOTATED_CDS"/>
    <property type="molecule type" value="Genomic_DNA"/>
</dbReference>
<dbReference type="Gramene" id="Pp3c2_29400V3.2">
    <property type="protein sequence ID" value="PAC:32934604.CDS.1"/>
    <property type="gene ID" value="Pp3c2_29400"/>
</dbReference>
<sequence>MPLSNTTVKYMAIATSTSEAIWLRHLLYNLHQETNKNQATLILCDNLSTVALVDTTKFYSLQ</sequence>
<evidence type="ECO:0000313" key="1">
    <source>
        <dbReference type="EnsemblPlants" id="PAC:32934604.CDS.1"/>
    </source>
</evidence>
<organism evidence="1 2">
    <name type="scientific">Physcomitrium patens</name>
    <name type="common">Spreading-leaved earth moss</name>
    <name type="synonym">Physcomitrella patens</name>
    <dbReference type="NCBI Taxonomy" id="3218"/>
    <lineage>
        <taxon>Eukaryota</taxon>
        <taxon>Viridiplantae</taxon>
        <taxon>Streptophyta</taxon>
        <taxon>Embryophyta</taxon>
        <taxon>Bryophyta</taxon>
        <taxon>Bryophytina</taxon>
        <taxon>Bryopsida</taxon>
        <taxon>Funariidae</taxon>
        <taxon>Funariales</taxon>
        <taxon>Funariaceae</taxon>
        <taxon>Physcomitrium</taxon>
    </lineage>
</organism>
<reference evidence="1 2" key="2">
    <citation type="journal article" date="2018" name="Plant J.">
        <title>The Physcomitrella patens chromosome-scale assembly reveals moss genome structure and evolution.</title>
        <authorList>
            <person name="Lang D."/>
            <person name="Ullrich K.K."/>
            <person name="Murat F."/>
            <person name="Fuchs J."/>
            <person name="Jenkins J."/>
            <person name="Haas F.B."/>
            <person name="Piednoel M."/>
            <person name="Gundlach H."/>
            <person name="Van Bel M."/>
            <person name="Meyberg R."/>
            <person name="Vives C."/>
            <person name="Morata J."/>
            <person name="Symeonidi A."/>
            <person name="Hiss M."/>
            <person name="Muchero W."/>
            <person name="Kamisugi Y."/>
            <person name="Saleh O."/>
            <person name="Blanc G."/>
            <person name="Decker E.L."/>
            <person name="van Gessel N."/>
            <person name="Grimwood J."/>
            <person name="Hayes R.D."/>
            <person name="Graham S.W."/>
            <person name="Gunter L.E."/>
            <person name="McDaniel S.F."/>
            <person name="Hoernstein S.N.W."/>
            <person name="Larsson A."/>
            <person name="Li F.W."/>
            <person name="Perroud P.F."/>
            <person name="Phillips J."/>
            <person name="Ranjan P."/>
            <person name="Rokshar D.S."/>
            <person name="Rothfels C.J."/>
            <person name="Schneider L."/>
            <person name="Shu S."/>
            <person name="Stevenson D.W."/>
            <person name="Thummler F."/>
            <person name="Tillich M."/>
            <person name="Villarreal Aguilar J.C."/>
            <person name="Widiez T."/>
            <person name="Wong G.K."/>
            <person name="Wymore A."/>
            <person name="Zhang Y."/>
            <person name="Zimmer A.D."/>
            <person name="Quatrano R.S."/>
            <person name="Mayer K.F.X."/>
            <person name="Goodstein D."/>
            <person name="Casacuberta J.M."/>
            <person name="Vandepoele K."/>
            <person name="Reski R."/>
            <person name="Cuming A.C."/>
            <person name="Tuskan G.A."/>
            <person name="Maumus F."/>
            <person name="Salse J."/>
            <person name="Schmutz J."/>
            <person name="Rensing S.A."/>
        </authorList>
    </citation>
    <scope>NUCLEOTIDE SEQUENCE [LARGE SCALE GENOMIC DNA]</scope>
    <source>
        <strain evidence="1 2">cv. Gransden 2004</strain>
    </source>
</reference>
<evidence type="ECO:0008006" key="3">
    <source>
        <dbReference type="Google" id="ProtNLM"/>
    </source>
</evidence>
<name>A0A7I3Z931_PHYPA</name>